<name>A0A448X9M0_9PLAT</name>
<reference evidence="2" key="1">
    <citation type="submission" date="2018-11" db="EMBL/GenBank/DDBJ databases">
        <authorList>
            <consortium name="Pathogen Informatics"/>
        </authorList>
    </citation>
    <scope>NUCLEOTIDE SEQUENCE</scope>
</reference>
<feature type="non-terminal residue" evidence="2">
    <location>
        <position position="1"/>
    </location>
</feature>
<feature type="compositionally biased region" description="Acidic residues" evidence="1">
    <location>
        <begin position="16"/>
        <end position="30"/>
    </location>
</feature>
<accession>A0A448X9M0</accession>
<protein>
    <submittedName>
        <fullName evidence="2">Uncharacterized protein</fullName>
    </submittedName>
</protein>
<feature type="compositionally biased region" description="Low complexity" evidence="1">
    <location>
        <begin position="45"/>
        <end position="67"/>
    </location>
</feature>
<dbReference type="EMBL" id="CAAALY010122634">
    <property type="protein sequence ID" value="VEL31462.1"/>
    <property type="molecule type" value="Genomic_DNA"/>
</dbReference>
<evidence type="ECO:0000313" key="2">
    <source>
        <dbReference type="EMBL" id="VEL31462.1"/>
    </source>
</evidence>
<gene>
    <name evidence="2" type="ORF">PXEA_LOCUS24902</name>
</gene>
<dbReference type="Proteomes" id="UP000784294">
    <property type="component" value="Unassembled WGS sequence"/>
</dbReference>
<organism evidence="2 3">
    <name type="scientific">Protopolystoma xenopodis</name>
    <dbReference type="NCBI Taxonomy" id="117903"/>
    <lineage>
        <taxon>Eukaryota</taxon>
        <taxon>Metazoa</taxon>
        <taxon>Spiralia</taxon>
        <taxon>Lophotrochozoa</taxon>
        <taxon>Platyhelminthes</taxon>
        <taxon>Monogenea</taxon>
        <taxon>Polyopisthocotylea</taxon>
        <taxon>Polystomatidea</taxon>
        <taxon>Polystomatidae</taxon>
        <taxon>Protopolystoma</taxon>
    </lineage>
</organism>
<keyword evidence="3" id="KW-1185">Reference proteome</keyword>
<comment type="caution">
    <text evidence="2">The sequence shown here is derived from an EMBL/GenBank/DDBJ whole genome shotgun (WGS) entry which is preliminary data.</text>
</comment>
<feature type="compositionally biased region" description="Polar residues" evidence="1">
    <location>
        <begin position="109"/>
        <end position="118"/>
    </location>
</feature>
<sequence>MMCYTYFEELERIRDPDEEDASDEDTEENEISVSRRFRGRQSNQSASRTASSTGTSSPSISSPTSTSNKRQMAPKLSSSPLSGHNQSLPRHQKPVQSQAMTVAERKRQLSASAASGSSKVLPDKQDSPVSST</sequence>
<feature type="compositionally biased region" description="Polar residues" evidence="1">
    <location>
        <begin position="76"/>
        <end position="100"/>
    </location>
</feature>
<proteinExistence type="predicted"/>
<evidence type="ECO:0000313" key="3">
    <source>
        <dbReference type="Proteomes" id="UP000784294"/>
    </source>
</evidence>
<dbReference type="AlphaFoldDB" id="A0A448X9M0"/>
<feature type="region of interest" description="Disordered" evidence="1">
    <location>
        <begin position="1"/>
        <end position="132"/>
    </location>
</feature>
<evidence type="ECO:0000256" key="1">
    <source>
        <dbReference type="SAM" id="MobiDB-lite"/>
    </source>
</evidence>